<proteinExistence type="predicted"/>
<dbReference type="EMBL" id="JAUSTT010000001">
    <property type="protein sequence ID" value="MDQ0174280.1"/>
    <property type="molecule type" value="Genomic_DNA"/>
</dbReference>
<protein>
    <submittedName>
        <fullName evidence="1">Uncharacterized protein</fullName>
    </submittedName>
</protein>
<gene>
    <name evidence="1" type="ORF">J2S08_000111</name>
</gene>
<keyword evidence="2" id="KW-1185">Reference proteome</keyword>
<reference evidence="1 2" key="1">
    <citation type="submission" date="2023-07" db="EMBL/GenBank/DDBJ databases">
        <title>Genomic Encyclopedia of Type Strains, Phase IV (KMG-IV): sequencing the most valuable type-strain genomes for metagenomic binning, comparative biology and taxonomic classification.</title>
        <authorList>
            <person name="Goeker M."/>
        </authorList>
    </citation>
    <scope>NUCLEOTIDE SEQUENCE [LARGE SCALE GENOMIC DNA]</scope>
    <source>
        <strain evidence="1 2">DSM 23837</strain>
    </source>
</reference>
<name>A0ABT9WLW5_9BACI</name>
<dbReference type="Proteomes" id="UP001223586">
    <property type="component" value="Unassembled WGS sequence"/>
</dbReference>
<comment type="caution">
    <text evidence="1">The sequence shown here is derived from an EMBL/GenBank/DDBJ whole genome shotgun (WGS) entry which is preliminary data.</text>
</comment>
<dbReference type="RefSeq" id="WP_307225622.1">
    <property type="nucleotide sequence ID" value="NZ_JAUSTT010000001.1"/>
</dbReference>
<evidence type="ECO:0000313" key="2">
    <source>
        <dbReference type="Proteomes" id="UP001223586"/>
    </source>
</evidence>
<sequence length="57" mass="6753">MRCHEKNQFAADGSSQLFQQDFQQQWIEKESCHTALEFHLSPQEISRLKKKIERSSS</sequence>
<accession>A0ABT9WLW5</accession>
<evidence type="ECO:0000313" key="1">
    <source>
        <dbReference type="EMBL" id="MDQ0174280.1"/>
    </source>
</evidence>
<organism evidence="1 2">
    <name type="scientific">Bacillus chungangensis</name>
    <dbReference type="NCBI Taxonomy" id="587633"/>
    <lineage>
        <taxon>Bacteria</taxon>
        <taxon>Bacillati</taxon>
        <taxon>Bacillota</taxon>
        <taxon>Bacilli</taxon>
        <taxon>Bacillales</taxon>
        <taxon>Bacillaceae</taxon>
        <taxon>Bacillus</taxon>
    </lineage>
</organism>